<comment type="subcellular location">
    <subcellularLocation>
        <location evidence="1">Membrane</location>
        <topology evidence="1">Multi-pass membrane protein</topology>
    </subcellularLocation>
</comment>
<protein>
    <recommendedName>
        <fullName evidence="6">RDD domain-containing protein</fullName>
    </recommendedName>
</protein>
<reference evidence="7 8" key="1">
    <citation type="submission" date="2014-05" db="EMBL/GenBank/DDBJ databases">
        <authorList>
            <person name="Rizzardi K."/>
            <person name="Winiecka-Krusnell J."/>
            <person name="Ramliden M."/>
            <person name="Alm E."/>
            <person name="Andersson S."/>
            <person name="Byfors S."/>
        </authorList>
    </citation>
    <scope>NUCLEOTIDE SEQUENCE [LARGE SCALE GENOMIC DNA]</scope>
    <source>
        <strain evidence="7 8">LEGN</strain>
    </source>
</reference>
<name>A0A0A2SUK3_9GAMM</name>
<feature type="domain" description="RDD" evidence="6">
    <location>
        <begin position="10"/>
        <end position="106"/>
    </location>
</feature>
<dbReference type="InterPro" id="IPR010432">
    <property type="entry name" value="RDD"/>
</dbReference>
<dbReference type="STRING" id="1498499.EP47_14040"/>
<evidence type="ECO:0000256" key="3">
    <source>
        <dbReference type="ARBA" id="ARBA00022989"/>
    </source>
</evidence>
<evidence type="ECO:0000313" key="7">
    <source>
        <dbReference type="EMBL" id="KGP63134.1"/>
    </source>
</evidence>
<feature type="transmembrane region" description="Helical" evidence="5">
    <location>
        <begin position="43"/>
        <end position="60"/>
    </location>
</feature>
<evidence type="ECO:0000256" key="5">
    <source>
        <dbReference type="SAM" id="Phobius"/>
    </source>
</evidence>
<dbReference type="EMBL" id="JNCF01000024">
    <property type="protein sequence ID" value="KGP63134.1"/>
    <property type="molecule type" value="Genomic_DNA"/>
</dbReference>
<dbReference type="GO" id="GO:0016020">
    <property type="term" value="C:membrane"/>
    <property type="evidence" value="ECO:0007669"/>
    <property type="project" value="UniProtKB-SubCell"/>
</dbReference>
<organism evidence="7 8">
    <name type="scientific">Legionella norrlandica</name>
    <dbReference type="NCBI Taxonomy" id="1498499"/>
    <lineage>
        <taxon>Bacteria</taxon>
        <taxon>Pseudomonadati</taxon>
        <taxon>Pseudomonadota</taxon>
        <taxon>Gammaproteobacteria</taxon>
        <taxon>Legionellales</taxon>
        <taxon>Legionellaceae</taxon>
        <taxon>Legionella</taxon>
    </lineage>
</organism>
<evidence type="ECO:0000256" key="2">
    <source>
        <dbReference type="ARBA" id="ARBA00022692"/>
    </source>
</evidence>
<evidence type="ECO:0000313" key="8">
    <source>
        <dbReference type="Proteomes" id="UP000054422"/>
    </source>
</evidence>
<evidence type="ECO:0000259" key="6">
    <source>
        <dbReference type="Pfam" id="PF06271"/>
    </source>
</evidence>
<accession>A0A0A2SUK3</accession>
<feature type="transmembrane region" description="Helical" evidence="5">
    <location>
        <begin position="12"/>
        <end position="31"/>
    </location>
</feature>
<proteinExistence type="predicted"/>
<keyword evidence="3 5" id="KW-1133">Transmembrane helix</keyword>
<keyword evidence="4 5" id="KW-0472">Membrane</keyword>
<dbReference type="Proteomes" id="UP000054422">
    <property type="component" value="Unassembled WGS sequence"/>
</dbReference>
<keyword evidence="2 5" id="KW-0812">Transmembrane</keyword>
<evidence type="ECO:0000256" key="4">
    <source>
        <dbReference type="ARBA" id="ARBA00023136"/>
    </source>
</evidence>
<comment type="caution">
    <text evidence="7">The sequence shown here is derived from an EMBL/GenBank/DDBJ whole genome shotgun (WGS) entry which is preliminary data.</text>
</comment>
<evidence type="ECO:0000256" key="1">
    <source>
        <dbReference type="ARBA" id="ARBA00004141"/>
    </source>
</evidence>
<dbReference type="OrthoDB" id="9793824at2"/>
<dbReference type="AlphaFoldDB" id="A0A0A2SUK3"/>
<sequence>MFTIRYVGSLIYDLIILSIIFFSYTAILLLFTHGKAIPPATCWYQFSLFSISFIYYYNSIRCGGQTIGMRAWKFKLTADSQKKPSRQQIIARFFYFIPSIFIAPFYLKGNYKLLHQWTRTSFETIPPLA</sequence>
<dbReference type="RefSeq" id="WP_035889624.1">
    <property type="nucleotide sequence ID" value="NZ_JNCF01000024.1"/>
</dbReference>
<dbReference type="Pfam" id="PF06271">
    <property type="entry name" value="RDD"/>
    <property type="match status" value="1"/>
</dbReference>
<feature type="transmembrane region" description="Helical" evidence="5">
    <location>
        <begin position="89"/>
        <end position="107"/>
    </location>
</feature>
<gene>
    <name evidence="7" type="ORF">EP47_14040</name>
</gene>
<keyword evidence="8" id="KW-1185">Reference proteome</keyword>